<sequence>MPQRQLKTRTASAAAWRRFRRQPGAVAGLLITALLIAICVFAPWLAPHDPVTQYPNGLSELGAPLPPTHTFWFGTDALGRDLYSRLIFGTRTSLLVAVLSNLIATSIALLLGTLAGYFGGLTDTLIMRLTDVLISFPVLLLAAFLAAVLRPGIGVIIGVIGGVGWFYLARVIRAELLSVRRREYVEAARALGASDARIIFRHALPQILGQVMVYSTLNFSTTVLFVAALSYVGIGVQPPTPDWGNMIADGSQYLTVSPWLVIFPGIFLGLSVLSFNLLGDGLRDALDVKSGKKAI</sequence>
<evidence type="ECO:0000256" key="5">
    <source>
        <dbReference type="ARBA" id="ARBA00022989"/>
    </source>
</evidence>
<keyword evidence="4 7" id="KW-0812">Transmembrane</keyword>
<dbReference type="SUPFAM" id="SSF161098">
    <property type="entry name" value="MetI-like"/>
    <property type="match status" value="1"/>
</dbReference>
<evidence type="ECO:0000256" key="4">
    <source>
        <dbReference type="ARBA" id="ARBA00022692"/>
    </source>
</evidence>
<dbReference type="PANTHER" id="PTHR43386">
    <property type="entry name" value="OLIGOPEPTIDE TRANSPORT SYSTEM PERMEASE PROTEIN APPC"/>
    <property type="match status" value="1"/>
</dbReference>
<keyword evidence="3" id="KW-1003">Cell membrane</keyword>
<feature type="transmembrane region" description="Helical" evidence="7">
    <location>
        <begin position="94"/>
        <end position="118"/>
    </location>
</feature>
<feature type="transmembrane region" description="Helical" evidence="7">
    <location>
        <begin position="256"/>
        <end position="279"/>
    </location>
</feature>
<comment type="subcellular location">
    <subcellularLocation>
        <location evidence="1 7">Cell membrane</location>
        <topology evidence="1 7">Multi-pass membrane protein</topology>
    </subcellularLocation>
</comment>
<protein>
    <submittedName>
        <fullName evidence="9">ABC transporter permease</fullName>
    </submittedName>
</protein>
<dbReference type="InterPro" id="IPR035906">
    <property type="entry name" value="MetI-like_sf"/>
</dbReference>
<dbReference type="EMBL" id="CP034186">
    <property type="protein sequence ID" value="AZI45132.1"/>
    <property type="molecule type" value="Genomic_DNA"/>
</dbReference>
<feature type="transmembrane region" description="Helical" evidence="7">
    <location>
        <begin position="25"/>
        <end position="46"/>
    </location>
</feature>
<keyword evidence="2 7" id="KW-0813">Transport</keyword>
<dbReference type="InterPro" id="IPR050366">
    <property type="entry name" value="BP-dependent_transpt_permease"/>
</dbReference>
<dbReference type="Proteomes" id="UP000276417">
    <property type="component" value="Plasmid unnamed2"/>
</dbReference>
<dbReference type="KEGG" id="dph:EHF33_18600"/>
<evidence type="ECO:0000259" key="8">
    <source>
        <dbReference type="PROSITE" id="PS50928"/>
    </source>
</evidence>
<dbReference type="Pfam" id="PF00528">
    <property type="entry name" value="BPD_transp_1"/>
    <property type="match status" value="1"/>
</dbReference>
<evidence type="ECO:0000256" key="1">
    <source>
        <dbReference type="ARBA" id="ARBA00004651"/>
    </source>
</evidence>
<gene>
    <name evidence="9" type="ORF">EHF33_18600</name>
</gene>
<keyword evidence="9" id="KW-0614">Plasmid</keyword>
<evidence type="ECO:0000313" key="9">
    <source>
        <dbReference type="EMBL" id="AZI45132.1"/>
    </source>
</evidence>
<dbReference type="GO" id="GO:0055085">
    <property type="term" value="P:transmembrane transport"/>
    <property type="evidence" value="ECO:0007669"/>
    <property type="project" value="InterPro"/>
</dbReference>
<evidence type="ECO:0000313" key="10">
    <source>
        <dbReference type="Proteomes" id="UP000276417"/>
    </source>
</evidence>
<keyword evidence="10" id="KW-1185">Reference proteome</keyword>
<dbReference type="InterPro" id="IPR025966">
    <property type="entry name" value="OppC_N"/>
</dbReference>
<organism evidence="9 10">
    <name type="scientific">Deinococcus psychrotolerans</name>
    <dbReference type="NCBI Taxonomy" id="2489213"/>
    <lineage>
        <taxon>Bacteria</taxon>
        <taxon>Thermotogati</taxon>
        <taxon>Deinococcota</taxon>
        <taxon>Deinococci</taxon>
        <taxon>Deinococcales</taxon>
        <taxon>Deinococcaceae</taxon>
        <taxon>Deinococcus</taxon>
    </lineage>
</organism>
<evidence type="ECO:0000256" key="3">
    <source>
        <dbReference type="ARBA" id="ARBA00022475"/>
    </source>
</evidence>
<dbReference type="CDD" id="cd06261">
    <property type="entry name" value="TM_PBP2"/>
    <property type="match status" value="1"/>
</dbReference>
<feature type="transmembrane region" description="Helical" evidence="7">
    <location>
        <begin position="125"/>
        <end position="147"/>
    </location>
</feature>
<dbReference type="GO" id="GO:0005886">
    <property type="term" value="C:plasma membrane"/>
    <property type="evidence" value="ECO:0007669"/>
    <property type="project" value="UniProtKB-SubCell"/>
</dbReference>
<keyword evidence="5 7" id="KW-1133">Transmembrane helix</keyword>
<dbReference type="PROSITE" id="PS50928">
    <property type="entry name" value="ABC_TM1"/>
    <property type="match status" value="1"/>
</dbReference>
<dbReference type="InterPro" id="IPR000515">
    <property type="entry name" value="MetI-like"/>
</dbReference>
<dbReference type="Gene3D" id="1.10.3720.10">
    <property type="entry name" value="MetI-like"/>
    <property type="match status" value="1"/>
</dbReference>
<evidence type="ECO:0000256" key="6">
    <source>
        <dbReference type="ARBA" id="ARBA00023136"/>
    </source>
</evidence>
<feature type="domain" description="ABC transmembrane type-1" evidence="8">
    <location>
        <begin position="90"/>
        <end position="279"/>
    </location>
</feature>
<comment type="similarity">
    <text evidence="7">Belongs to the binding-protein-dependent transport system permease family.</text>
</comment>
<dbReference type="AlphaFoldDB" id="A0A3G8YIQ6"/>
<proteinExistence type="inferred from homology"/>
<evidence type="ECO:0000256" key="7">
    <source>
        <dbReference type="RuleBase" id="RU363032"/>
    </source>
</evidence>
<evidence type="ECO:0000256" key="2">
    <source>
        <dbReference type="ARBA" id="ARBA00022448"/>
    </source>
</evidence>
<geneLocation type="plasmid" evidence="9 10">
    <name>unnamed2</name>
</geneLocation>
<keyword evidence="6 7" id="KW-0472">Membrane</keyword>
<accession>A0A3G8YIQ6</accession>
<dbReference type="Pfam" id="PF12911">
    <property type="entry name" value="OppC_N"/>
    <property type="match status" value="1"/>
</dbReference>
<dbReference type="PANTHER" id="PTHR43386:SF1">
    <property type="entry name" value="D,D-DIPEPTIDE TRANSPORT SYSTEM PERMEASE PROTEIN DDPC-RELATED"/>
    <property type="match status" value="1"/>
</dbReference>
<name>A0A3G8YIQ6_9DEIO</name>
<feature type="transmembrane region" description="Helical" evidence="7">
    <location>
        <begin position="211"/>
        <end position="236"/>
    </location>
</feature>
<reference evidence="9 10" key="1">
    <citation type="submission" date="2018-11" db="EMBL/GenBank/DDBJ databases">
        <title>Deinococcus shelandsis sp. nov., isolated from South Shetland Islands soil of Antarctica.</title>
        <authorList>
            <person name="Tian J."/>
        </authorList>
    </citation>
    <scope>NUCLEOTIDE SEQUENCE [LARGE SCALE GENOMIC DNA]</scope>
    <source>
        <strain evidence="9 10">S14-83T</strain>
        <plasmid evidence="9 10">unnamed2</plasmid>
    </source>
</reference>
<dbReference type="OrthoDB" id="9766870at2"/>
<feature type="transmembrane region" description="Helical" evidence="7">
    <location>
        <begin position="153"/>
        <end position="172"/>
    </location>
</feature>